<evidence type="ECO:0000259" key="3">
    <source>
        <dbReference type="PROSITE" id="PS50097"/>
    </source>
</evidence>
<comment type="pathway">
    <text evidence="1">Protein modification; protein ubiquitination.</text>
</comment>
<organism evidence="4 5">
    <name type="scientific">Astrephomene gubernaculifera</name>
    <dbReference type="NCBI Taxonomy" id="47775"/>
    <lineage>
        <taxon>Eukaryota</taxon>
        <taxon>Viridiplantae</taxon>
        <taxon>Chlorophyta</taxon>
        <taxon>core chlorophytes</taxon>
        <taxon>Chlorophyceae</taxon>
        <taxon>CS clade</taxon>
        <taxon>Chlamydomonadales</taxon>
        <taxon>Astrephomenaceae</taxon>
        <taxon>Astrephomene</taxon>
    </lineage>
</organism>
<feature type="compositionally biased region" description="Low complexity" evidence="2">
    <location>
        <begin position="64"/>
        <end position="81"/>
    </location>
</feature>
<dbReference type="PANTHER" id="PTHR24410:SF23">
    <property type="entry name" value="BTB DOMAIN-CONTAINING PROTEIN-RELATED"/>
    <property type="match status" value="1"/>
</dbReference>
<feature type="region of interest" description="Disordered" evidence="2">
    <location>
        <begin position="54"/>
        <end position="81"/>
    </location>
</feature>
<reference evidence="4 5" key="1">
    <citation type="journal article" date="2021" name="Sci. Rep.">
        <title>Genome sequencing of the multicellular alga Astrephomene provides insights into convergent evolution of germ-soma differentiation.</title>
        <authorList>
            <person name="Yamashita S."/>
            <person name="Yamamoto K."/>
            <person name="Matsuzaki R."/>
            <person name="Suzuki S."/>
            <person name="Yamaguchi H."/>
            <person name="Hirooka S."/>
            <person name="Minakuchi Y."/>
            <person name="Miyagishima S."/>
            <person name="Kawachi M."/>
            <person name="Toyoda A."/>
            <person name="Nozaki H."/>
        </authorList>
    </citation>
    <scope>NUCLEOTIDE SEQUENCE [LARGE SCALE GENOMIC DNA]</scope>
    <source>
        <strain evidence="4 5">NIES-4017</strain>
    </source>
</reference>
<dbReference type="InterPro" id="IPR051481">
    <property type="entry name" value="BTB-POZ/Galectin-3-binding"/>
</dbReference>
<dbReference type="Proteomes" id="UP001054857">
    <property type="component" value="Unassembled WGS sequence"/>
</dbReference>
<proteinExistence type="predicted"/>
<gene>
    <name evidence="4" type="ORF">Agub_g15241</name>
</gene>
<accession>A0AAD3E2Y2</accession>
<dbReference type="SUPFAM" id="SSF54695">
    <property type="entry name" value="POZ domain"/>
    <property type="match status" value="1"/>
</dbReference>
<feature type="non-terminal residue" evidence="4">
    <location>
        <position position="187"/>
    </location>
</feature>
<dbReference type="InterPro" id="IPR011333">
    <property type="entry name" value="SKP1/BTB/POZ_sf"/>
</dbReference>
<protein>
    <recommendedName>
        <fullName evidence="3">BTB domain-containing protein</fullName>
    </recommendedName>
</protein>
<sequence>MEASTAEDASAAATATTLSHDAKEYGSGFSSGFLRFLDTGELADVVVHVVADANGTSPTPPSTSPSLSLPPTTTSSYPSSYDPSGQDYHLHSLILSRQSAFFAAALNQTTFADSASRRIRLVLDPAAAPAWPSLIRYFYSDRILLNDANALPLLALARQLLVSELDSYCTAFVRERMCAANCLEHLR</sequence>
<evidence type="ECO:0000256" key="1">
    <source>
        <dbReference type="ARBA" id="ARBA00004906"/>
    </source>
</evidence>
<name>A0AAD3E2Y2_9CHLO</name>
<dbReference type="InterPro" id="IPR000210">
    <property type="entry name" value="BTB/POZ_dom"/>
</dbReference>
<comment type="caution">
    <text evidence="4">The sequence shown here is derived from an EMBL/GenBank/DDBJ whole genome shotgun (WGS) entry which is preliminary data.</text>
</comment>
<keyword evidence="5" id="KW-1185">Reference proteome</keyword>
<dbReference type="EMBL" id="BMAR01000068">
    <property type="protein sequence ID" value="GFR52649.1"/>
    <property type="molecule type" value="Genomic_DNA"/>
</dbReference>
<evidence type="ECO:0000313" key="5">
    <source>
        <dbReference type="Proteomes" id="UP001054857"/>
    </source>
</evidence>
<dbReference type="Gene3D" id="3.30.710.10">
    <property type="entry name" value="Potassium Channel Kv1.1, Chain A"/>
    <property type="match status" value="1"/>
</dbReference>
<dbReference type="Pfam" id="PF00651">
    <property type="entry name" value="BTB"/>
    <property type="match status" value="1"/>
</dbReference>
<dbReference type="PANTHER" id="PTHR24410">
    <property type="entry name" value="HL07962P-RELATED"/>
    <property type="match status" value="1"/>
</dbReference>
<dbReference type="SMART" id="SM00225">
    <property type="entry name" value="BTB"/>
    <property type="match status" value="1"/>
</dbReference>
<feature type="domain" description="BTB" evidence="3">
    <location>
        <begin position="84"/>
        <end position="147"/>
    </location>
</feature>
<evidence type="ECO:0000313" key="4">
    <source>
        <dbReference type="EMBL" id="GFR52649.1"/>
    </source>
</evidence>
<dbReference type="PROSITE" id="PS50097">
    <property type="entry name" value="BTB"/>
    <property type="match status" value="1"/>
</dbReference>
<dbReference type="AlphaFoldDB" id="A0AAD3E2Y2"/>
<evidence type="ECO:0000256" key="2">
    <source>
        <dbReference type="SAM" id="MobiDB-lite"/>
    </source>
</evidence>